<evidence type="ECO:0000313" key="1">
    <source>
        <dbReference type="EMBL" id="SLN77669.1"/>
    </source>
</evidence>
<keyword evidence="2" id="KW-1185">Reference proteome</keyword>
<organism evidence="1 2">
    <name type="scientific">Oceanibacterium hippocampi</name>
    <dbReference type="NCBI Taxonomy" id="745714"/>
    <lineage>
        <taxon>Bacteria</taxon>
        <taxon>Pseudomonadati</taxon>
        <taxon>Pseudomonadota</taxon>
        <taxon>Alphaproteobacteria</taxon>
        <taxon>Sneathiellales</taxon>
        <taxon>Sneathiellaceae</taxon>
        <taxon>Oceanibacterium</taxon>
    </lineage>
</organism>
<gene>
    <name evidence="1" type="ORF">OCH7691_04497</name>
</gene>
<dbReference type="InParanoid" id="A0A1Y5U610"/>
<proteinExistence type="predicted"/>
<reference evidence="1 2" key="1">
    <citation type="submission" date="2017-03" db="EMBL/GenBank/DDBJ databases">
        <authorList>
            <person name="Afonso C.L."/>
            <person name="Miller P.J."/>
            <person name="Scott M.A."/>
            <person name="Spackman E."/>
            <person name="Goraichik I."/>
            <person name="Dimitrov K.M."/>
            <person name="Suarez D.L."/>
            <person name="Swayne D.E."/>
        </authorList>
    </citation>
    <scope>NUCLEOTIDE SEQUENCE [LARGE SCALE GENOMIC DNA]</scope>
    <source>
        <strain evidence="1 2">CECT 7691</strain>
    </source>
</reference>
<accession>A0A1Y5U610</accession>
<dbReference type="Proteomes" id="UP000193200">
    <property type="component" value="Unassembled WGS sequence"/>
</dbReference>
<dbReference type="AlphaFoldDB" id="A0A1Y5U610"/>
<dbReference type="RefSeq" id="WP_085885831.1">
    <property type="nucleotide sequence ID" value="NZ_FWFR01000009.1"/>
</dbReference>
<sequence>MTATFALPFLSLPDEAVTLEGWMIGRAATHLLPMKPILHDWDYAADIELRGSISIDVTVAAKILAIPKEELKLAVVLKIGTGRGRFPRIVERVSSQLFDLATDQPMDLSAIVPGNTLSGRLCARIDVLLAAPAENASTLSPTRIGSRLWSVEFSVELEDGGDNRFPIEVVSFSETFPSSRHVTAPWYLAWRPGGFGADFGGSIRLYVNSDHSELTERVVEGDTLTLQAILGDVMVQIVGAALDAEDLAEHLDGCEEGSVGAQIEGWLQLAFPGRELSEVMTIRRSLPGLFHASIHAAAELGDIK</sequence>
<name>A0A1Y5U610_9PROT</name>
<dbReference type="OrthoDB" id="7768239at2"/>
<evidence type="ECO:0000313" key="2">
    <source>
        <dbReference type="Proteomes" id="UP000193200"/>
    </source>
</evidence>
<protein>
    <submittedName>
        <fullName evidence="1">Uncharacterized protein</fullName>
    </submittedName>
</protein>
<dbReference type="EMBL" id="FWFR01000009">
    <property type="protein sequence ID" value="SLN77669.1"/>
    <property type="molecule type" value="Genomic_DNA"/>
</dbReference>